<name>A0AAV5C9A4_ELECO</name>
<evidence type="ECO:0000256" key="1">
    <source>
        <dbReference type="ARBA" id="ARBA00022630"/>
    </source>
</evidence>
<organism evidence="4 5">
    <name type="scientific">Eleusine coracana subsp. coracana</name>
    <dbReference type="NCBI Taxonomy" id="191504"/>
    <lineage>
        <taxon>Eukaryota</taxon>
        <taxon>Viridiplantae</taxon>
        <taxon>Streptophyta</taxon>
        <taxon>Embryophyta</taxon>
        <taxon>Tracheophyta</taxon>
        <taxon>Spermatophyta</taxon>
        <taxon>Magnoliopsida</taxon>
        <taxon>Liliopsida</taxon>
        <taxon>Poales</taxon>
        <taxon>Poaceae</taxon>
        <taxon>PACMAD clade</taxon>
        <taxon>Chloridoideae</taxon>
        <taxon>Cynodonteae</taxon>
        <taxon>Eleusininae</taxon>
        <taxon>Eleusine</taxon>
    </lineage>
</organism>
<dbReference type="SUPFAM" id="SSF51395">
    <property type="entry name" value="FMN-linked oxidoreductases"/>
    <property type="match status" value="1"/>
</dbReference>
<accession>A0AAV5C9A4</accession>
<keyword evidence="5" id="KW-1185">Reference proteome</keyword>
<keyword evidence="2" id="KW-0288">FMN</keyword>
<evidence type="ECO:0000256" key="3">
    <source>
        <dbReference type="ARBA" id="ARBA00022857"/>
    </source>
</evidence>
<evidence type="ECO:0000313" key="4">
    <source>
        <dbReference type="EMBL" id="GJM94671.1"/>
    </source>
</evidence>
<reference evidence="4" key="1">
    <citation type="journal article" date="2018" name="DNA Res.">
        <title>Multiple hybrid de novo genome assembly of finger millet, an orphan allotetraploid crop.</title>
        <authorList>
            <person name="Hatakeyama M."/>
            <person name="Aluri S."/>
            <person name="Balachadran M.T."/>
            <person name="Sivarajan S.R."/>
            <person name="Patrignani A."/>
            <person name="Gruter S."/>
            <person name="Poveda L."/>
            <person name="Shimizu-Inatsugi R."/>
            <person name="Baeten J."/>
            <person name="Francoijs K.J."/>
            <person name="Nataraja K.N."/>
            <person name="Reddy Y.A.N."/>
            <person name="Phadnis S."/>
            <person name="Ravikumar R.L."/>
            <person name="Schlapbach R."/>
            <person name="Sreeman S.M."/>
            <person name="Shimizu K.K."/>
        </authorList>
    </citation>
    <scope>NUCLEOTIDE SEQUENCE</scope>
</reference>
<dbReference type="PANTHER" id="PTHR22893">
    <property type="entry name" value="NADH OXIDOREDUCTASE-RELATED"/>
    <property type="match status" value="1"/>
</dbReference>
<dbReference type="Gene3D" id="3.20.20.70">
    <property type="entry name" value="Aldolase class I"/>
    <property type="match status" value="1"/>
</dbReference>
<evidence type="ECO:0000313" key="5">
    <source>
        <dbReference type="Proteomes" id="UP001054889"/>
    </source>
</evidence>
<reference evidence="4" key="2">
    <citation type="submission" date="2021-12" db="EMBL/GenBank/DDBJ databases">
        <title>Resequencing data analysis of finger millet.</title>
        <authorList>
            <person name="Hatakeyama M."/>
            <person name="Aluri S."/>
            <person name="Balachadran M.T."/>
            <person name="Sivarajan S.R."/>
            <person name="Poveda L."/>
            <person name="Shimizu-Inatsugi R."/>
            <person name="Schlapbach R."/>
            <person name="Sreeman S.M."/>
            <person name="Shimizu K.K."/>
        </authorList>
    </citation>
    <scope>NUCLEOTIDE SEQUENCE</scope>
</reference>
<comment type="caution">
    <text evidence="4">The sequence shown here is derived from an EMBL/GenBank/DDBJ whole genome shotgun (WGS) entry which is preliminary data.</text>
</comment>
<keyword evidence="1" id="KW-0285">Flavoprotein</keyword>
<proteinExistence type="predicted"/>
<keyword evidence="3" id="KW-0521">NADP</keyword>
<sequence length="190" mass="20467">MEEANKKKKKKNDSELIPLLRPYKMGPFELSHRIVLAPLTRQRSYGNVPQPHAAVYYSQPGRVPHRAVPQGHREGGGGAPGRREAVSVHGFHGLPRGSCGGLHARAGQAGGEVDFPLGWTGSVRMPNLTQHGPNDSLTRLCSELSFPTHSAPPVLGSSSRSSPHAVGLGRFLTPLVDSNAASRGWSWDFD</sequence>
<dbReference type="InterPro" id="IPR045247">
    <property type="entry name" value="Oye-like"/>
</dbReference>
<dbReference type="PANTHER" id="PTHR22893:SF91">
    <property type="entry name" value="NADPH DEHYDROGENASE 2-RELATED"/>
    <property type="match status" value="1"/>
</dbReference>
<dbReference type="InterPro" id="IPR013785">
    <property type="entry name" value="Aldolase_TIM"/>
</dbReference>
<dbReference type="EMBL" id="BQKI01000005">
    <property type="protein sequence ID" value="GJM94671.1"/>
    <property type="molecule type" value="Genomic_DNA"/>
</dbReference>
<dbReference type="GO" id="GO:0016491">
    <property type="term" value="F:oxidoreductase activity"/>
    <property type="evidence" value="ECO:0007669"/>
    <property type="project" value="InterPro"/>
</dbReference>
<dbReference type="AlphaFoldDB" id="A0AAV5C9A4"/>
<dbReference type="GO" id="GO:0010181">
    <property type="term" value="F:FMN binding"/>
    <property type="evidence" value="ECO:0007669"/>
    <property type="project" value="InterPro"/>
</dbReference>
<protein>
    <submittedName>
        <fullName evidence="4">Uncharacterized protein</fullName>
    </submittedName>
</protein>
<gene>
    <name evidence="4" type="primary">ga11341</name>
    <name evidence="4" type="ORF">PR202_ga11341</name>
</gene>
<evidence type="ECO:0000256" key="2">
    <source>
        <dbReference type="ARBA" id="ARBA00022643"/>
    </source>
</evidence>
<dbReference type="Proteomes" id="UP001054889">
    <property type="component" value="Unassembled WGS sequence"/>
</dbReference>